<dbReference type="InterPro" id="IPR005561">
    <property type="entry name" value="ANTAR"/>
</dbReference>
<evidence type="ECO:0000256" key="2">
    <source>
        <dbReference type="ARBA" id="ARBA00023163"/>
    </source>
</evidence>
<accession>A0A1E8Q925</accession>
<dbReference type="Gene3D" id="3.30.450.40">
    <property type="match status" value="1"/>
</dbReference>
<evidence type="ECO:0000259" key="4">
    <source>
        <dbReference type="SMART" id="SM01012"/>
    </source>
</evidence>
<evidence type="ECO:0000313" key="5">
    <source>
        <dbReference type="EMBL" id="OFJ54982.1"/>
    </source>
</evidence>
<keyword evidence="6" id="KW-1185">Reference proteome</keyword>
<evidence type="ECO:0000313" key="6">
    <source>
        <dbReference type="Proteomes" id="UP000178953"/>
    </source>
</evidence>
<proteinExistence type="predicted"/>
<protein>
    <recommendedName>
        <fullName evidence="4">ANTAR domain-containing protein</fullName>
    </recommendedName>
</protein>
<dbReference type="SUPFAM" id="SSF55781">
    <property type="entry name" value="GAF domain-like"/>
    <property type="match status" value="1"/>
</dbReference>
<dbReference type="EMBL" id="MCHX01000007">
    <property type="protein sequence ID" value="OFJ54982.1"/>
    <property type="molecule type" value="Genomic_DNA"/>
</dbReference>
<dbReference type="InterPro" id="IPR003018">
    <property type="entry name" value="GAF"/>
</dbReference>
<dbReference type="RefSeq" id="WP_070351869.1">
    <property type="nucleotide sequence ID" value="NZ_CP043474.1"/>
</dbReference>
<evidence type="ECO:0000256" key="1">
    <source>
        <dbReference type="ARBA" id="ARBA00023015"/>
    </source>
</evidence>
<dbReference type="GO" id="GO:0003723">
    <property type="term" value="F:RNA binding"/>
    <property type="evidence" value="ECO:0007669"/>
    <property type="project" value="InterPro"/>
</dbReference>
<feature type="domain" description="ANTAR" evidence="4">
    <location>
        <begin position="12"/>
        <end position="68"/>
    </location>
</feature>
<dbReference type="Pfam" id="PF01590">
    <property type="entry name" value="GAF"/>
    <property type="match status" value="1"/>
</dbReference>
<dbReference type="AlphaFoldDB" id="A0A1E8Q925"/>
<sequence length="287" mass="30008">MDDSSTATGVAAPAIPRVGLLSRKTIRAAIARVQQVHGLTDPDDGFGALQKASQAHNVKLRAVAAAFLSEREPAANGRRPRPAAPALTFSTHGADAQPNRKRILTDLMTGVSAAAGADFGLVQLRDPVHGGLIIENQHGFDRDFLDLFAYLDDTGTASGTTLARRSATAVADVATSPIYGATDRAAILAAGVRALLSVPLLDEHGDLQGAVAAVFAAPHEVPEAIETMIRLHADECARWLHWYNLVTMPRVVASVHAAARAARAAQRGTGGVSPTPIALPPRISAIQ</sequence>
<evidence type="ECO:0000256" key="3">
    <source>
        <dbReference type="SAM" id="MobiDB-lite"/>
    </source>
</evidence>
<reference evidence="5 6" key="1">
    <citation type="submission" date="2016-09" db="EMBL/GenBank/DDBJ databases">
        <title>genome sequence of Mycobacterium sp. 739 SCH.</title>
        <authorList>
            <person name="Greninger A.L."/>
            <person name="Qin X."/>
            <person name="Jerome K."/>
            <person name="Vora S."/>
            <person name="Quinn K."/>
        </authorList>
    </citation>
    <scope>NUCLEOTIDE SEQUENCE [LARGE SCALE GENOMIC DNA]</scope>
    <source>
        <strain evidence="5 6">SCH</strain>
    </source>
</reference>
<dbReference type="InterPro" id="IPR029016">
    <property type="entry name" value="GAF-like_dom_sf"/>
</dbReference>
<dbReference type="SMART" id="SM01012">
    <property type="entry name" value="ANTAR"/>
    <property type="match status" value="1"/>
</dbReference>
<dbReference type="Pfam" id="PF03861">
    <property type="entry name" value="ANTAR"/>
    <property type="match status" value="1"/>
</dbReference>
<gene>
    <name evidence="5" type="ORF">BEL07_04280</name>
</gene>
<feature type="region of interest" description="Disordered" evidence="3">
    <location>
        <begin position="264"/>
        <end position="287"/>
    </location>
</feature>
<dbReference type="Proteomes" id="UP000178953">
    <property type="component" value="Unassembled WGS sequence"/>
</dbReference>
<feature type="region of interest" description="Disordered" evidence="3">
    <location>
        <begin position="71"/>
        <end position="93"/>
    </location>
</feature>
<dbReference type="InterPro" id="IPR036388">
    <property type="entry name" value="WH-like_DNA-bd_sf"/>
</dbReference>
<organism evidence="5 6">
    <name type="scientific">Mycolicibacterium grossiae</name>
    <dbReference type="NCBI Taxonomy" id="1552759"/>
    <lineage>
        <taxon>Bacteria</taxon>
        <taxon>Bacillati</taxon>
        <taxon>Actinomycetota</taxon>
        <taxon>Actinomycetes</taxon>
        <taxon>Mycobacteriales</taxon>
        <taxon>Mycobacteriaceae</taxon>
        <taxon>Mycolicibacterium</taxon>
    </lineage>
</organism>
<dbReference type="Gene3D" id="1.10.10.10">
    <property type="entry name" value="Winged helix-like DNA-binding domain superfamily/Winged helix DNA-binding domain"/>
    <property type="match status" value="1"/>
</dbReference>
<keyword evidence="1" id="KW-0805">Transcription regulation</keyword>
<keyword evidence="2" id="KW-0804">Transcription</keyword>
<comment type="caution">
    <text evidence="5">The sequence shown here is derived from an EMBL/GenBank/DDBJ whole genome shotgun (WGS) entry which is preliminary data.</text>
</comment>
<name>A0A1E8Q925_9MYCO</name>